<dbReference type="GO" id="GO:0030036">
    <property type="term" value="P:actin cytoskeleton organization"/>
    <property type="evidence" value="ECO:0007669"/>
    <property type="project" value="TreeGrafter"/>
</dbReference>
<dbReference type="EMBL" id="MCGE01000002">
    <property type="protein sequence ID" value="ORZ24503.1"/>
    <property type="molecule type" value="Genomic_DNA"/>
</dbReference>
<accession>A0A1X2IYY5</accession>
<dbReference type="PANTHER" id="PTHR12751">
    <property type="entry name" value="PHOSPHATASE AND ACTIN REGULATOR PHACTR"/>
    <property type="match status" value="1"/>
</dbReference>
<keyword evidence="3" id="KW-1185">Reference proteome</keyword>
<dbReference type="STRING" id="90262.A0A1X2IYY5"/>
<proteinExistence type="predicted"/>
<feature type="region of interest" description="Disordered" evidence="1">
    <location>
        <begin position="246"/>
        <end position="325"/>
    </location>
</feature>
<feature type="compositionally biased region" description="Low complexity" evidence="1">
    <location>
        <begin position="1"/>
        <end position="14"/>
    </location>
</feature>
<dbReference type="PANTHER" id="PTHR12751:SF18">
    <property type="entry name" value="PHOSPHATASE AND ACTIN REGULATOR 1"/>
    <property type="match status" value="1"/>
</dbReference>
<feature type="compositionally biased region" description="Low complexity" evidence="1">
    <location>
        <begin position="46"/>
        <end position="84"/>
    </location>
</feature>
<dbReference type="AlphaFoldDB" id="A0A1X2IYY5"/>
<feature type="compositionally biased region" description="Polar residues" evidence="1">
    <location>
        <begin position="15"/>
        <end position="27"/>
    </location>
</feature>
<dbReference type="OrthoDB" id="5563016at2759"/>
<reference evidence="2 3" key="1">
    <citation type="submission" date="2016-07" db="EMBL/GenBank/DDBJ databases">
        <title>Pervasive Adenine N6-methylation of Active Genes in Fungi.</title>
        <authorList>
            <consortium name="DOE Joint Genome Institute"/>
            <person name="Mondo S.J."/>
            <person name="Dannebaum R.O."/>
            <person name="Kuo R.C."/>
            <person name="Labutti K."/>
            <person name="Haridas S."/>
            <person name="Kuo A."/>
            <person name="Salamov A."/>
            <person name="Ahrendt S.R."/>
            <person name="Lipzen A."/>
            <person name="Sullivan W."/>
            <person name="Andreopoulos W.B."/>
            <person name="Clum A."/>
            <person name="Lindquist E."/>
            <person name="Daum C."/>
            <person name="Ramamoorthy G.K."/>
            <person name="Gryganskyi A."/>
            <person name="Culley D."/>
            <person name="Magnuson J.K."/>
            <person name="James T.Y."/>
            <person name="O'Malley M.A."/>
            <person name="Stajich J.E."/>
            <person name="Spatafora J.W."/>
            <person name="Visel A."/>
            <person name="Grigoriev I.V."/>
        </authorList>
    </citation>
    <scope>NUCLEOTIDE SEQUENCE [LARGE SCALE GENOMIC DNA]</scope>
    <source>
        <strain evidence="2 3">NRRL 1336</strain>
    </source>
</reference>
<protein>
    <submittedName>
        <fullName evidence="2">Uncharacterized protein</fullName>
    </submittedName>
</protein>
<organism evidence="2 3">
    <name type="scientific">Absidia repens</name>
    <dbReference type="NCBI Taxonomy" id="90262"/>
    <lineage>
        <taxon>Eukaryota</taxon>
        <taxon>Fungi</taxon>
        <taxon>Fungi incertae sedis</taxon>
        <taxon>Mucoromycota</taxon>
        <taxon>Mucoromycotina</taxon>
        <taxon>Mucoromycetes</taxon>
        <taxon>Mucorales</taxon>
        <taxon>Cunninghamellaceae</taxon>
        <taxon>Absidia</taxon>
    </lineage>
</organism>
<evidence type="ECO:0000313" key="3">
    <source>
        <dbReference type="Proteomes" id="UP000193560"/>
    </source>
</evidence>
<name>A0A1X2IYY5_9FUNG</name>
<feature type="region of interest" description="Disordered" evidence="1">
    <location>
        <begin position="1"/>
        <end position="87"/>
    </location>
</feature>
<gene>
    <name evidence="2" type="ORF">BCR42DRAFT_403084</name>
</gene>
<feature type="compositionally biased region" description="Low complexity" evidence="1">
    <location>
        <begin position="278"/>
        <end position="309"/>
    </location>
</feature>
<evidence type="ECO:0000256" key="1">
    <source>
        <dbReference type="SAM" id="MobiDB-lite"/>
    </source>
</evidence>
<comment type="caution">
    <text evidence="2">The sequence shown here is derived from an EMBL/GenBank/DDBJ whole genome shotgun (WGS) entry which is preliminary data.</text>
</comment>
<sequence length="393" mass="43656">MSSNTLTRSISSSLPTYESNQQHCQKNTRTRSSSSASDDPTRRRMTYLTTRLKNAFKISHQPTPTTSSSSPSPSSISPHSTDSIFPSSAPMQVRSFSLPSHQYQQQSYYFSSDPLSSTNIPKSRPLSCVIERPTDVSWMQEDNAADQQETAPNHHVTAMELDSSEIEHGHTVPGLIIDSACSSTVSEVDSFMAVDKEEDDKKGDEDEEEDIFVYEQQTEWVNTAKHWYSDYVFPFNAKSVPVVTTTNTTSQDSVPSPKQPQEGILKPPSTVLGKRPMSTSTHPTSPSQQHDSTSSSSSTLSSLPSVLNGNGNGGGSGPFHKKKKRTPVIRFDKMVQVHATYSQQDYNRQSDPEAICTRLNATLAHQIKQELNLYKTTEMSIHEQSKVYTQLFC</sequence>
<dbReference type="GO" id="GO:0003779">
    <property type="term" value="F:actin binding"/>
    <property type="evidence" value="ECO:0007669"/>
    <property type="project" value="TreeGrafter"/>
</dbReference>
<dbReference type="Proteomes" id="UP000193560">
    <property type="component" value="Unassembled WGS sequence"/>
</dbReference>
<evidence type="ECO:0000313" key="2">
    <source>
        <dbReference type="EMBL" id="ORZ24503.1"/>
    </source>
</evidence>